<gene>
    <name evidence="1" type="ORF">Scep_012016</name>
</gene>
<evidence type="ECO:0000313" key="1">
    <source>
        <dbReference type="EMBL" id="KAK9132488.1"/>
    </source>
</evidence>
<protein>
    <submittedName>
        <fullName evidence="1">Uncharacterized protein</fullName>
    </submittedName>
</protein>
<keyword evidence="2" id="KW-1185">Reference proteome</keyword>
<accession>A0AAP0P6D5</accession>
<dbReference type="Proteomes" id="UP001419268">
    <property type="component" value="Unassembled WGS sequence"/>
</dbReference>
<reference evidence="1 2" key="1">
    <citation type="submission" date="2024-01" db="EMBL/GenBank/DDBJ databases">
        <title>Genome assemblies of Stephania.</title>
        <authorList>
            <person name="Yang L."/>
        </authorList>
    </citation>
    <scope>NUCLEOTIDE SEQUENCE [LARGE SCALE GENOMIC DNA]</scope>
    <source>
        <strain evidence="1">JXDWG</strain>
        <tissue evidence="1">Leaf</tissue>
    </source>
</reference>
<dbReference type="AlphaFoldDB" id="A0AAP0P6D5"/>
<evidence type="ECO:0000313" key="2">
    <source>
        <dbReference type="Proteomes" id="UP001419268"/>
    </source>
</evidence>
<name>A0AAP0P6D5_9MAGN</name>
<dbReference type="EMBL" id="JBBNAG010000005">
    <property type="protein sequence ID" value="KAK9132488.1"/>
    <property type="molecule type" value="Genomic_DNA"/>
</dbReference>
<proteinExistence type="predicted"/>
<organism evidence="1 2">
    <name type="scientific">Stephania cephalantha</name>
    <dbReference type="NCBI Taxonomy" id="152367"/>
    <lineage>
        <taxon>Eukaryota</taxon>
        <taxon>Viridiplantae</taxon>
        <taxon>Streptophyta</taxon>
        <taxon>Embryophyta</taxon>
        <taxon>Tracheophyta</taxon>
        <taxon>Spermatophyta</taxon>
        <taxon>Magnoliopsida</taxon>
        <taxon>Ranunculales</taxon>
        <taxon>Menispermaceae</taxon>
        <taxon>Menispermoideae</taxon>
        <taxon>Cissampelideae</taxon>
        <taxon>Stephania</taxon>
    </lineage>
</organism>
<sequence length="73" mass="7992">MAIPPLDPTDGRKHHSLNLPPHRLAITPLSTIDSFVSCNIITSGLNLPMVSLITRLLLASPAPRTFHEMILID</sequence>
<comment type="caution">
    <text evidence="1">The sequence shown here is derived from an EMBL/GenBank/DDBJ whole genome shotgun (WGS) entry which is preliminary data.</text>
</comment>